<dbReference type="Gene3D" id="1.10.10.250">
    <property type="entry name" value="Ribosomal protein L11, C-terminal domain"/>
    <property type="match status" value="1"/>
</dbReference>
<dbReference type="InterPro" id="IPR036769">
    <property type="entry name" value="Ribosomal_uL11_C_sf"/>
</dbReference>
<dbReference type="SUPFAM" id="SSF46906">
    <property type="entry name" value="Ribosomal protein L11, C-terminal domain"/>
    <property type="match status" value="1"/>
</dbReference>
<keyword evidence="2 7" id="KW-0689">Ribosomal protein</keyword>
<dbReference type="Gene3D" id="3.30.1550.10">
    <property type="entry name" value="Ribosomal protein L11/L12, N-terminal domain"/>
    <property type="match status" value="1"/>
</dbReference>
<dbReference type="eggNOG" id="KOG3257">
    <property type="taxonomic scope" value="Eukaryota"/>
</dbReference>
<dbReference type="PANTHER" id="PTHR11661:SF1">
    <property type="entry name" value="LARGE RIBOSOMAL SUBUNIT PROTEIN UL11M"/>
    <property type="match status" value="1"/>
</dbReference>
<evidence type="ECO:0000259" key="8">
    <source>
        <dbReference type="Pfam" id="PF00298"/>
    </source>
</evidence>
<dbReference type="FunFam" id="1.10.10.250:FF:000003">
    <property type="entry name" value="Mitochondrial ribosomal protein L11"/>
    <property type="match status" value="1"/>
</dbReference>
<dbReference type="GO" id="GO:0005762">
    <property type="term" value="C:mitochondrial large ribosomal subunit"/>
    <property type="evidence" value="ECO:0007669"/>
    <property type="project" value="TreeGrafter"/>
</dbReference>
<dbReference type="GO" id="GO:0006412">
    <property type="term" value="P:translation"/>
    <property type="evidence" value="ECO:0007669"/>
    <property type="project" value="InterPro"/>
</dbReference>
<dbReference type="OMA" id="IRWALMA"/>
<comment type="subunit">
    <text evidence="4">Component of the mitochondrial ribosome large subunit (39S) which comprises a 16S rRNA and about 50 distinct proteins.</text>
</comment>
<dbReference type="GO" id="GO:0070180">
    <property type="term" value="F:large ribosomal subunit rRNA binding"/>
    <property type="evidence" value="ECO:0007669"/>
    <property type="project" value="TreeGrafter"/>
</dbReference>
<comment type="similarity">
    <text evidence="1 7">Belongs to the universal ribosomal protein uL11 family.</text>
</comment>
<dbReference type="STRING" id="400682.A0A1X7UP07"/>
<dbReference type="InterPro" id="IPR020784">
    <property type="entry name" value="Ribosomal_uL11_N"/>
</dbReference>
<keyword evidence="3 7" id="KW-0687">Ribonucleoprotein</keyword>
<dbReference type="EnsemblMetazoa" id="Aqu2.1.29132_001">
    <property type="protein sequence ID" value="Aqu2.1.29132_001"/>
    <property type="gene ID" value="Aqu2.1.29132"/>
</dbReference>
<proteinExistence type="inferred from homology"/>
<gene>
    <name evidence="10" type="primary">100639696</name>
</gene>
<keyword evidence="11" id="KW-1185">Reference proteome</keyword>
<dbReference type="PANTHER" id="PTHR11661">
    <property type="entry name" value="60S RIBOSOMAL PROTEIN L12"/>
    <property type="match status" value="1"/>
</dbReference>
<evidence type="ECO:0000259" key="9">
    <source>
        <dbReference type="Pfam" id="PF03946"/>
    </source>
</evidence>
<dbReference type="InterPro" id="IPR036796">
    <property type="entry name" value="Ribosomal_uL11_N_sf"/>
</dbReference>
<evidence type="ECO:0000313" key="11">
    <source>
        <dbReference type="Proteomes" id="UP000007879"/>
    </source>
</evidence>
<evidence type="ECO:0000256" key="6">
    <source>
        <dbReference type="ARBA" id="ARBA00041455"/>
    </source>
</evidence>
<dbReference type="Proteomes" id="UP000007879">
    <property type="component" value="Unassembled WGS sequence"/>
</dbReference>
<feature type="domain" description="Large ribosomal subunit protein uL11 N-terminal" evidence="9">
    <location>
        <begin position="24"/>
        <end position="80"/>
    </location>
</feature>
<organism evidence="10">
    <name type="scientific">Amphimedon queenslandica</name>
    <name type="common">Sponge</name>
    <dbReference type="NCBI Taxonomy" id="400682"/>
    <lineage>
        <taxon>Eukaryota</taxon>
        <taxon>Metazoa</taxon>
        <taxon>Porifera</taxon>
        <taxon>Demospongiae</taxon>
        <taxon>Heteroscleromorpha</taxon>
        <taxon>Haplosclerida</taxon>
        <taxon>Niphatidae</taxon>
        <taxon>Amphimedon</taxon>
    </lineage>
</organism>
<reference evidence="11" key="1">
    <citation type="journal article" date="2010" name="Nature">
        <title>The Amphimedon queenslandica genome and the evolution of animal complexity.</title>
        <authorList>
            <person name="Srivastava M."/>
            <person name="Simakov O."/>
            <person name="Chapman J."/>
            <person name="Fahey B."/>
            <person name="Gauthier M.E."/>
            <person name="Mitros T."/>
            <person name="Richards G.S."/>
            <person name="Conaco C."/>
            <person name="Dacre M."/>
            <person name="Hellsten U."/>
            <person name="Larroux C."/>
            <person name="Putnam N.H."/>
            <person name="Stanke M."/>
            <person name="Adamska M."/>
            <person name="Darling A."/>
            <person name="Degnan S.M."/>
            <person name="Oakley T.H."/>
            <person name="Plachetzki D.C."/>
            <person name="Zhai Y."/>
            <person name="Adamski M."/>
            <person name="Calcino A."/>
            <person name="Cummins S.F."/>
            <person name="Goodstein D.M."/>
            <person name="Harris C."/>
            <person name="Jackson D.J."/>
            <person name="Leys S.P."/>
            <person name="Shu S."/>
            <person name="Woodcroft B.J."/>
            <person name="Vervoort M."/>
            <person name="Kosik K.S."/>
            <person name="Manning G."/>
            <person name="Degnan B.M."/>
            <person name="Rokhsar D.S."/>
        </authorList>
    </citation>
    <scope>NUCLEOTIDE SEQUENCE [LARGE SCALE GENOMIC DNA]</scope>
</reference>
<dbReference type="EnsemblMetazoa" id="XM_003387230.2">
    <property type="protein sequence ID" value="XP_003387278.1"/>
    <property type="gene ID" value="LOC100639696"/>
</dbReference>
<dbReference type="Pfam" id="PF00298">
    <property type="entry name" value="Ribosomal_L11"/>
    <property type="match status" value="1"/>
</dbReference>
<sequence length="165" mass="17987">MASKVASKAGKKIAGGGDLMSPLRLYIPAQKATTSILGRTLGQRGINIGLFCKDFNEQTKDIKENIPIPTRIHVNPDRSYSIEITSPPVSYFLKAAAGIEKGASHQGKEVAGTVLLKHVYEIARVKSQDSALKRLPLEGICRLIIGSARSMGIKVLKKERTYRNN</sequence>
<evidence type="ECO:0000256" key="4">
    <source>
        <dbReference type="ARBA" id="ARBA00038782"/>
    </source>
</evidence>
<feature type="domain" description="Large ribosomal subunit protein uL11 C-terminal" evidence="8">
    <location>
        <begin position="86"/>
        <end position="155"/>
    </location>
</feature>
<name>A0A1X7UP07_AMPQE</name>
<dbReference type="AlphaFoldDB" id="A0A1X7UP07"/>
<protein>
    <recommendedName>
        <fullName evidence="5">Large ribosomal subunit protein uL11m</fullName>
    </recommendedName>
    <alternativeName>
        <fullName evidence="6">39S ribosomal protein L11, mitochondrial</fullName>
    </alternativeName>
</protein>
<evidence type="ECO:0000256" key="7">
    <source>
        <dbReference type="RuleBase" id="RU003978"/>
    </source>
</evidence>
<evidence type="ECO:0000256" key="5">
    <source>
        <dbReference type="ARBA" id="ARBA00040104"/>
    </source>
</evidence>
<dbReference type="SUPFAM" id="SSF54747">
    <property type="entry name" value="Ribosomal L11/L12e N-terminal domain"/>
    <property type="match status" value="1"/>
</dbReference>
<dbReference type="KEGG" id="aqu:100639696"/>
<dbReference type="OrthoDB" id="1091498at2759"/>
<evidence type="ECO:0000256" key="2">
    <source>
        <dbReference type="ARBA" id="ARBA00022980"/>
    </source>
</evidence>
<dbReference type="InterPro" id="IPR020783">
    <property type="entry name" value="Ribosomal_uL11_C"/>
</dbReference>
<dbReference type="CDD" id="cd00349">
    <property type="entry name" value="Ribosomal_L11"/>
    <property type="match status" value="1"/>
</dbReference>
<dbReference type="InterPro" id="IPR000911">
    <property type="entry name" value="Ribosomal_uL11"/>
</dbReference>
<dbReference type="InParanoid" id="A0A1X7UP07"/>
<reference evidence="10" key="2">
    <citation type="submission" date="2017-05" db="UniProtKB">
        <authorList>
            <consortium name="EnsemblMetazoa"/>
        </authorList>
    </citation>
    <scope>IDENTIFICATION</scope>
</reference>
<dbReference type="GO" id="GO:0003735">
    <property type="term" value="F:structural constituent of ribosome"/>
    <property type="evidence" value="ECO:0007669"/>
    <property type="project" value="InterPro"/>
</dbReference>
<evidence type="ECO:0000256" key="1">
    <source>
        <dbReference type="ARBA" id="ARBA00010537"/>
    </source>
</evidence>
<dbReference type="HAMAP" id="MF_00736">
    <property type="entry name" value="Ribosomal_uL11"/>
    <property type="match status" value="1"/>
</dbReference>
<dbReference type="SMART" id="SM00649">
    <property type="entry name" value="RL11"/>
    <property type="match status" value="1"/>
</dbReference>
<evidence type="ECO:0000256" key="3">
    <source>
        <dbReference type="ARBA" id="ARBA00023274"/>
    </source>
</evidence>
<accession>A0A1X7UP07</accession>
<dbReference type="Pfam" id="PF03946">
    <property type="entry name" value="Ribosomal_L11_N"/>
    <property type="match status" value="1"/>
</dbReference>
<evidence type="ECO:0000313" key="10">
    <source>
        <dbReference type="EnsemblMetazoa" id="Aqu2.1.29132_001"/>
    </source>
</evidence>